<dbReference type="Pfam" id="PF00484">
    <property type="entry name" value="Pro_CA"/>
    <property type="match status" value="1"/>
</dbReference>
<evidence type="ECO:0000256" key="2">
    <source>
        <dbReference type="ARBA" id="ARBA00012925"/>
    </source>
</evidence>
<dbReference type="PROSITE" id="PS00705">
    <property type="entry name" value="PROK_CO2_ANHYDRASE_2"/>
    <property type="match status" value="1"/>
</dbReference>
<keyword evidence="5 9" id="KW-0862">Zinc</keyword>
<dbReference type="InterPro" id="IPR015892">
    <property type="entry name" value="Carbonic_anhydrase_CS"/>
</dbReference>
<evidence type="ECO:0000313" key="11">
    <source>
        <dbReference type="EMBL" id="CCI46877.1"/>
    </source>
</evidence>
<evidence type="ECO:0000256" key="5">
    <source>
        <dbReference type="ARBA" id="ARBA00022833"/>
    </source>
</evidence>
<evidence type="ECO:0000256" key="9">
    <source>
        <dbReference type="PIRSR" id="PIRSR601765-1"/>
    </source>
</evidence>
<dbReference type="GO" id="GO:0004089">
    <property type="term" value="F:carbonate dehydratase activity"/>
    <property type="evidence" value="ECO:0007669"/>
    <property type="project" value="UniProtKB-UniRule"/>
</dbReference>
<feature type="binding site" evidence="9">
    <location>
        <position position="82"/>
    </location>
    <ligand>
        <name>Zn(2+)</name>
        <dbReference type="ChEBI" id="CHEBI:29105"/>
    </ligand>
</feature>
<dbReference type="InterPro" id="IPR036874">
    <property type="entry name" value="Carbonic_anhydrase_sf"/>
</dbReference>
<dbReference type="InterPro" id="IPR001765">
    <property type="entry name" value="Carbonic_anhydrase"/>
</dbReference>
<comment type="caution">
    <text evidence="11">The sequence shown here is derived from an EMBL/GenBank/DDBJ whole genome shotgun (WGS) entry which is preliminary data.</text>
</comment>
<dbReference type="EC" id="4.2.1.1" evidence="2 10"/>
<dbReference type="OrthoDB" id="10248475at2759"/>
<dbReference type="FunFam" id="3.40.1050.10:FF:000001">
    <property type="entry name" value="Carbonic anhydrase"/>
    <property type="match status" value="1"/>
</dbReference>
<accession>A0A024GJH5</accession>
<dbReference type="GO" id="GO:0015976">
    <property type="term" value="P:carbon utilization"/>
    <property type="evidence" value="ECO:0007669"/>
    <property type="project" value="InterPro"/>
</dbReference>
<evidence type="ECO:0000313" key="12">
    <source>
        <dbReference type="Proteomes" id="UP000053237"/>
    </source>
</evidence>
<keyword evidence="4 9" id="KW-0479">Metal-binding</keyword>
<keyword evidence="6 10" id="KW-0456">Lyase</keyword>
<dbReference type="PANTHER" id="PTHR11002">
    <property type="entry name" value="CARBONIC ANHYDRASE"/>
    <property type="match status" value="1"/>
</dbReference>
<evidence type="ECO:0000256" key="3">
    <source>
        <dbReference type="ARBA" id="ARBA00014628"/>
    </source>
</evidence>
<evidence type="ECO:0000256" key="8">
    <source>
        <dbReference type="ARBA" id="ARBA00048348"/>
    </source>
</evidence>
<dbReference type="EMBL" id="CAIX01000143">
    <property type="protein sequence ID" value="CCI46877.1"/>
    <property type="molecule type" value="Genomic_DNA"/>
</dbReference>
<comment type="function">
    <text evidence="10">Reversible hydration of carbon dioxide.</text>
</comment>
<dbReference type="Proteomes" id="UP000053237">
    <property type="component" value="Unassembled WGS sequence"/>
</dbReference>
<evidence type="ECO:0000256" key="10">
    <source>
        <dbReference type="RuleBase" id="RU003956"/>
    </source>
</evidence>
<feature type="binding site" evidence="9">
    <location>
        <position position="84"/>
    </location>
    <ligand>
        <name>Zn(2+)</name>
        <dbReference type="ChEBI" id="CHEBI:29105"/>
    </ligand>
</feature>
<dbReference type="Gene3D" id="3.40.1050.10">
    <property type="entry name" value="Carbonic anhydrase"/>
    <property type="match status" value="1"/>
</dbReference>
<dbReference type="PROSITE" id="PS00704">
    <property type="entry name" value="PROK_CO2_ANHYDRASE_1"/>
    <property type="match status" value="1"/>
</dbReference>
<comment type="similarity">
    <text evidence="1 10">Belongs to the beta-class carbonic anhydrase family.</text>
</comment>
<evidence type="ECO:0000256" key="1">
    <source>
        <dbReference type="ARBA" id="ARBA00006217"/>
    </source>
</evidence>
<evidence type="ECO:0000256" key="6">
    <source>
        <dbReference type="ARBA" id="ARBA00023239"/>
    </source>
</evidence>
<dbReference type="PANTHER" id="PTHR11002:SF76">
    <property type="entry name" value="CARBONIC ANHYDRASE"/>
    <property type="match status" value="1"/>
</dbReference>
<dbReference type="InParanoid" id="A0A024GJH5"/>
<dbReference type="GO" id="GO:0008270">
    <property type="term" value="F:zinc ion binding"/>
    <property type="evidence" value="ECO:0007669"/>
    <property type="project" value="UniProtKB-UniRule"/>
</dbReference>
<dbReference type="SUPFAM" id="SSF53056">
    <property type="entry name" value="beta-carbonic anhydrase, cab"/>
    <property type="match status" value="1"/>
</dbReference>
<evidence type="ECO:0000256" key="7">
    <source>
        <dbReference type="ARBA" id="ARBA00031969"/>
    </source>
</evidence>
<protein>
    <recommendedName>
        <fullName evidence="3 10">Carbonic anhydrase</fullName>
        <ecNumber evidence="2 10">4.2.1.1</ecNumber>
    </recommendedName>
    <alternativeName>
        <fullName evidence="7 10">Carbonate dehydratase</fullName>
    </alternativeName>
</protein>
<organism evidence="11 12">
    <name type="scientific">Albugo candida</name>
    <dbReference type="NCBI Taxonomy" id="65357"/>
    <lineage>
        <taxon>Eukaryota</taxon>
        <taxon>Sar</taxon>
        <taxon>Stramenopiles</taxon>
        <taxon>Oomycota</taxon>
        <taxon>Peronosporomycetes</taxon>
        <taxon>Albuginales</taxon>
        <taxon>Albuginaceae</taxon>
        <taxon>Albugo</taxon>
    </lineage>
</organism>
<feature type="binding site" evidence="9">
    <location>
        <position position="141"/>
    </location>
    <ligand>
        <name>Zn(2+)</name>
        <dbReference type="ChEBI" id="CHEBI:29105"/>
    </ligand>
</feature>
<dbReference type="CDD" id="cd00883">
    <property type="entry name" value="beta_CA_cladeA"/>
    <property type="match status" value="1"/>
</dbReference>
<name>A0A024GJH5_9STRA</name>
<keyword evidence="12" id="KW-1185">Reference proteome</keyword>
<sequence length="345" mass="39416">MTDASPLKIDITDQKESIWKEATSPRCNLHSANSPTCKCVMPSIQILIENNNLWKERKMKDNPEYFKEMAKSQQPRYLWIGCSDSRVPAEEITGLSPGEMFVHRNVSNLVISNDISSLAVLQFAIEKLRVKDIIICGHYGCGGVQAAMDNKQLGLLDNWLRNIRDVCRTYHSELSQIHEEKARFDRLVELNIIEQCLNVFKINMVQRCQIKYGYPRIHGLVYDMESGQLKALNVDFQGYLRSFSGIYRLHSFPTDTIPSKRWQLQANLLADLVKGHEETENTISIRYLQRAMKAESDLFDQDEISACIDHAKFQSQCTQECESAFVDISTVLSFFGPASSGRFSL</sequence>
<gene>
    <name evidence="11" type="ORF">BN9_078320</name>
</gene>
<reference evidence="11 12" key="1">
    <citation type="submission" date="2012-05" db="EMBL/GenBank/DDBJ databases">
        <title>Recombination and specialization in a pathogen metapopulation.</title>
        <authorList>
            <person name="Gardiner A."/>
            <person name="Kemen E."/>
            <person name="Schultz-Larsen T."/>
            <person name="MacLean D."/>
            <person name="Van Oosterhout C."/>
            <person name="Jones J.D.G."/>
        </authorList>
    </citation>
    <scope>NUCLEOTIDE SEQUENCE [LARGE SCALE GENOMIC DNA]</scope>
    <source>
        <strain evidence="11 12">Ac Nc2</strain>
    </source>
</reference>
<feature type="binding site" evidence="9">
    <location>
        <position position="138"/>
    </location>
    <ligand>
        <name>Zn(2+)</name>
        <dbReference type="ChEBI" id="CHEBI:29105"/>
    </ligand>
</feature>
<dbReference type="AlphaFoldDB" id="A0A024GJH5"/>
<comment type="cofactor">
    <cofactor evidence="9">
        <name>Zn(2+)</name>
        <dbReference type="ChEBI" id="CHEBI:29105"/>
    </cofactor>
    <text evidence="9">Binds 1 zinc ion per subunit.</text>
</comment>
<dbReference type="STRING" id="65357.A0A024GJH5"/>
<proteinExistence type="inferred from homology"/>
<dbReference type="SMART" id="SM00947">
    <property type="entry name" value="Pro_CA"/>
    <property type="match status" value="1"/>
</dbReference>
<comment type="catalytic activity">
    <reaction evidence="8 10">
        <text>hydrogencarbonate + H(+) = CO2 + H2O</text>
        <dbReference type="Rhea" id="RHEA:10748"/>
        <dbReference type="ChEBI" id="CHEBI:15377"/>
        <dbReference type="ChEBI" id="CHEBI:15378"/>
        <dbReference type="ChEBI" id="CHEBI:16526"/>
        <dbReference type="ChEBI" id="CHEBI:17544"/>
        <dbReference type="EC" id="4.2.1.1"/>
    </reaction>
</comment>
<evidence type="ECO:0000256" key="4">
    <source>
        <dbReference type="ARBA" id="ARBA00022723"/>
    </source>
</evidence>